<keyword evidence="3 7" id="KW-0378">Hydrolase</keyword>
<dbReference type="GO" id="GO:0072344">
    <property type="term" value="P:rescue of stalled ribosome"/>
    <property type="evidence" value="ECO:0007669"/>
    <property type="project" value="UniProtKB-UniRule"/>
</dbReference>
<evidence type="ECO:0000256" key="1">
    <source>
        <dbReference type="ARBA" id="ARBA00022730"/>
    </source>
</evidence>
<dbReference type="SUPFAM" id="SSF48334">
    <property type="entry name" value="DNA repair protein MutS, domain III"/>
    <property type="match status" value="1"/>
</dbReference>
<comment type="caution">
    <text evidence="10">The sequence shown here is derived from an EMBL/GenBank/DDBJ whole genome shotgun (WGS) entry which is preliminary data.</text>
</comment>
<comment type="function">
    <text evidence="7">Endonuclease that is involved in the suppression of homologous recombination and thus may have a key role in the control of bacterial genetic diversity.</text>
</comment>
<dbReference type="GO" id="GO:0005524">
    <property type="term" value="F:ATP binding"/>
    <property type="evidence" value="ECO:0007669"/>
    <property type="project" value="UniProtKB-UniRule"/>
</dbReference>
<dbReference type="PANTHER" id="PTHR48466">
    <property type="entry name" value="OS10G0509000 PROTEIN-RELATED"/>
    <property type="match status" value="1"/>
</dbReference>
<dbReference type="GO" id="GO:0016887">
    <property type="term" value="F:ATP hydrolysis activity"/>
    <property type="evidence" value="ECO:0007669"/>
    <property type="project" value="InterPro"/>
</dbReference>
<dbReference type="Gene3D" id="3.40.50.300">
    <property type="entry name" value="P-loop containing nucleotide triphosphate hydrolases"/>
    <property type="match status" value="1"/>
</dbReference>
<dbReference type="EC" id="3.6.4.-" evidence="7"/>
<dbReference type="InterPro" id="IPR007696">
    <property type="entry name" value="DNA_mismatch_repair_MutS_core"/>
</dbReference>
<feature type="domain" description="Smr" evidence="9">
    <location>
        <begin position="718"/>
        <end position="793"/>
    </location>
</feature>
<keyword evidence="5 7" id="KW-0694">RNA-binding</keyword>
<dbReference type="GO" id="GO:0045910">
    <property type="term" value="P:negative regulation of DNA recombination"/>
    <property type="evidence" value="ECO:0007669"/>
    <property type="project" value="InterPro"/>
</dbReference>
<sequence length="793" mass="89555">MNDKSLRVLEYEKIINKLKEQCITFLGKNLSDNLSPNTDLIKIQEMLDETEEAYKMILRIGRPPLSEIEQVDDYLKRAMIGGSLTPYGLIQISRVLKVSRELKTYILSQKENLKTEFTIFEELANQITVLKILEDKIGNAILSEDEISDNASVKLRDIRRKIRAKNDSIKDKLNSILNSLSNKKYLQDNIVTIRDGRYVIPVKAENKSSVAGIVHDVSSSGATTFIEPLAVVELNNEIRELEIEEQKEIERVLMELSQFVSQSVDLIKINQDTIAYLDFIFAKAKLAIDLDASKPELNKNGYLNFKKARHPLLEGNVVPIDVYIGDEFKTLVITGPNTGGKTVTLKTVGLLTLMGQSGLFIPASENSNLAVFDYVAADIGDEQSIEQNLSTFSSHMKNIVQILNEVKDNSLVLFDELGAGTDPVEGAALAMAILNELRSKEIRTIATTHYSQLKIYALTTEKVKNASMEFDVETLSPTYKLLIGLPGKSNAFEISKRLGLSDNIVENAKELMSKENIEFEEVLKSIDQDRKIIESEKIEIENLKKALKRMEKELLLERKKMLDEKEKIIIEAKQNALKVLDDANKQADDLVRQIREIFFELDREKQNKITEVKKDLSSKIDRLEQQIIEANKNVKHTKSIKKVKIGQTIKVNNINQIGTVLTLPDEKGNLDVQVGIMKINVNISELSSTDDDIINDQKSQKRLDKKTLTKAKNIKKELDLRGYDIENAIMEIDKYLDDAYLAGLNEVLIIHGKGTGVLREGIRSYLNKNKHVESIRYGEYNEGGDGVTVVKLK</sequence>
<keyword evidence="2 7" id="KW-0547">Nucleotide-binding</keyword>
<dbReference type="InterPro" id="IPR036187">
    <property type="entry name" value="DNA_mismatch_repair_MutS_sf"/>
</dbReference>
<dbReference type="SMART" id="SM00534">
    <property type="entry name" value="MUTSac"/>
    <property type="match status" value="1"/>
</dbReference>
<dbReference type="GO" id="GO:0043023">
    <property type="term" value="F:ribosomal large subunit binding"/>
    <property type="evidence" value="ECO:0007669"/>
    <property type="project" value="UniProtKB-UniRule"/>
</dbReference>
<dbReference type="GO" id="GO:0006298">
    <property type="term" value="P:mismatch repair"/>
    <property type="evidence" value="ECO:0007669"/>
    <property type="project" value="InterPro"/>
</dbReference>
<keyword evidence="7" id="KW-0540">Nuclease</keyword>
<evidence type="ECO:0000313" key="11">
    <source>
        <dbReference type="Proteomes" id="UP000298381"/>
    </source>
</evidence>
<dbReference type="SUPFAM" id="SSF160443">
    <property type="entry name" value="SMR domain-like"/>
    <property type="match status" value="1"/>
</dbReference>
<feature type="binding site" evidence="7">
    <location>
        <begin position="335"/>
        <end position="342"/>
    </location>
    <ligand>
        <name>ATP</name>
        <dbReference type="ChEBI" id="CHEBI:30616"/>
    </ligand>
</feature>
<evidence type="ECO:0000256" key="5">
    <source>
        <dbReference type="ARBA" id="ARBA00022884"/>
    </source>
</evidence>
<dbReference type="PIRSF" id="PIRSF005814">
    <property type="entry name" value="MutS_YshD"/>
    <property type="match status" value="1"/>
</dbReference>
<dbReference type="RefSeq" id="WP_135271053.1">
    <property type="nucleotide sequence ID" value="NZ_SRIB01000006.1"/>
</dbReference>
<feature type="coiled-coil region" evidence="8">
    <location>
        <begin position="526"/>
        <end position="640"/>
    </location>
</feature>
<dbReference type="FunFam" id="3.40.50.300:FF:000830">
    <property type="entry name" value="Endonuclease MutS2"/>
    <property type="match status" value="1"/>
</dbReference>
<dbReference type="InterPro" id="IPR045076">
    <property type="entry name" value="MutS"/>
</dbReference>
<dbReference type="SMART" id="SM00463">
    <property type="entry name" value="SMR"/>
    <property type="match status" value="1"/>
</dbReference>
<dbReference type="InterPro" id="IPR005747">
    <property type="entry name" value="MutS2"/>
</dbReference>
<dbReference type="InterPro" id="IPR046893">
    <property type="entry name" value="MSSS"/>
</dbReference>
<dbReference type="AlphaFoldDB" id="A0A4Z0D5Y4"/>
<evidence type="ECO:0000256" key="4">
    <source>
        <dbReference type="ARBA" id="ARBA00022840"/>
    </source>
</evidence>
<dbReference type="Pfam" id="PF00488">
    <property type="entry name" value="MutS_V"/>
    <property type="match status" value="1"/>
</dbReference>
<dbReference type="NCBIfam" id="TIGR01069">
    <property type="entry name" value="mutS2"/>
    <property type="match status" value="1"/>
</dbReference>
<reference evidence="10 11" key="1">
    <citation type="submission" date="2019-03" db="EMBL/GenBank/DDBJ databases">
        <title>Draft genome sequence data and analysis of a Fermenting Bacterium, Soehngenia longevitae strain 1933PT, isolated from petroleum reservoir in Azerbaijan.</title>
        <authorList>
            <person name="Grouzdev D.S."/>
            <person name="Bidzhieva S.K."/>
            <person name="Sokolova D.S."/>
            <person name="Tourova T.P."/>
            <person name="Poltaraus A.B."/>
            <person name="Nazina T.N."/>
        </authorList>
    </citation>
    <scope>NUCLEOTIDE SEQUENCE [LARGE SCALE GENOMIC DNA]</scope>
    <source>
        <strain evidence="10 11">1933P</strain>
    </source>
</reference>
<dbReference type="InterPro" id="IPR027417">
    <property type="entry name" value="P-loop_NTPase"/>
</dbReference>
<gene>
    <name evidence="7" type="primary">mutS2</name>
    <name evidence="7" type="synonym">rqcU</name>
    <name evidence="10" type="ORF">E4100_05565</name>
</gene>
<evidence type="ECO:0000313" key="10">
    <source>
        <dbReference type="EMBL" id="TFZ40280.1"/>
    </source>
</evidence>
<dbReference type="InterPro" id="IPR036063">
    <property type="entry name" value="Smr_dom_sf"/>
</dbReference>
<dbReference type="GO" id="GO:0019843">
    <property type="term" value="F:rRNA binding"/>
    <property type="evidence" value="ECO:0007669"/>
    <property type="project" value="UniProtKB-UniRule"/>
</dbReference>
<keyword evidence="6 7" id="KW-0238">DNA-binding</keyword>
<protein>
    <recommendedName>
        <fullName evidence="7">Endonuclease MutS2</fullName>
        <ecNumber evidence="7">3.1.-.-</ecNumber>
    </recommendedName>
    <alternativeName>
        <fullName evidence="7">Ribosome-associated protein quality control-upstream factor</fullName>
        <shortName evidence="7">RQC-upstream factor</shortName>
        <shortName evidence="7">RqcU</shortName>
        <ecNumber evidence="7">3.6.4.-</ecNumber>
    </alternativeName>
</protein>
<dbReference type="PANTHER" id="PTHR48466:SF2">
    <property type="entry name" value="OS10G0509000 PROTEIN"/>
    <property type="match status" value="1"/>
</dbReference>
<dbReference type="Gene3D" id="3.30.1370.110">
    <property type="match status" value="1"/>
</dbReference>
<comment type="subunit">
    <text evidence="7">Homodimer. Binds to stalled ribosomes, contacting rRNA.</text>
</comment>
<keyword evidence="11" id="KW-1185">Reference proteome</keyword>
<dbReference type="Proteomes" id="UP000298381">
    <property type="component" value="Unassembled WGS sequence"/>
</dbReference>
<evidence type="ECO:0000256" key="3">
    <source>
        <dbReference type="ARBA" id="ARBA00022801"/>
    </source>
</evidence>
<keyword evidence="7 10" id="KW-0255">Endonuclease</keyword>
<evidence type="ECO:0000256" key="7">
    <source>
        <dbReference type="HAMAP-Rule" id="MF_00092"/>
    </source>
</evidence>
<dbReference type="EMBL" id="SRIB01000006">
    <property type="protein sequence ID" value="TFZ40280.1"/>
    <property type="molecule type" value="Genomic_DNA"/>
</dbReference>
<dbReference type="PROSITE" id="PS00486">
    <property type="entry name" value="DNA_MISMATCH_REPAIR_2"/>
    <property type="match status" value="1"/>
</dbReference>
<dbReference type="GO" id="GO:0004519">
    <property type="term" value="F:endonuclease activity"/>
    <property type="evidence" value="ECO:0007669"/>
    <property type="project" value="UniProtKB-UniRule"/>
</dbReference>
<keyword evidence="4 7" id="KW-0067">ATP-binding</keyword>
<dbReference type="GO" id="GO:0030983">
    <property type="term" value="F:mismatched DNA binding"/>
    <property type="evidence" value="ECO:0007669"/>
    <property type="project" value="InterPro"/>
</dbReference>
<dbReference type="HAMAP" id="MF_00092">
    <property type="entry name" value="MutS2"/>
    <property type="match status" value="1"/>
</dbReference>
<accession>A0A4Z0D5Y4</accession>
<keyword evidence="1 7" id="KW-0699">rRNA-binding</keyword>
<keyword evidence="8" id="KW-0175">Coiled coil</keyword>
<organism evidence="10 11">
    <name type="scientific">Soehngenia longivitae</name>
    <dbReference type="NCBI Taxonomy" id="2562294"/>
    <lineage>
        <taxon>Bacteria</taxon>
        <taxon>Bacillati</taxon>
        <taxon>Bacillota</taxon>
        <taxon>Tissierellia</taxon>
        <taxon>Tissierellales</taxon>
        <taxon>Tissierellaceae</taxon>
        <taxon>Soehngenia</taxon>
    </lineage>
</organism>
<dbReference type="Pfam" id="PF01713">
    <property type="entry name" value="Smr"/>
    <property type="match status" value="1"/>
</dbReference>
<dbReference type="OrthoDB" id="9808166at2"/>
<dbReference type="PROSITE" id="PS50828">
    <property type="entry name" value="SMR"/>
    <property type="match status" value="1"/>
</dbReference>
<evidence type="ECO:0000256" key="2">
    <source>
        <dbReference type="ARBA" id="ARBA00022741"/>
    </source>
</evidence>
<evidence type="ECO:0000256" key="6">
    <source>
        <dbReference type="ARBA" id="ARBA00023125"/>
    </source>
</evidence>
<dbReference type="SMART" id="SM00533">
    <property type="entry name" value="MUTSd"/>
    <property type="match status" value="1"/>
</dbReference>
<dbReference type="CDD" id="cd03280">
    <property type="entry name" value="ABC_MutS2"/>
    <property type="match status" value="1"/>
</dbReference>
<dbReference type="Pfam" id="PF20297">
    <property type="entry name" value="MSSS"/>
    <property type="match status" value="1"/>
</dbReference>
<proteinExistence type="inferred from homology"/>
<dbReference type="SUPFAM" id="SSF52540">
    <property type="entry name" value="P-loop containing nucleoside triphosphate hydrolases"/>
    <property type="match status" value="1"/>
</dbReference>
<comment type="similarity">
    <text evidence="7">Belongs to the DNA mismatch repair MutS family. MutS2 subfamily.</text>
</comment>
<dbReference type="InterPro" id="IPR000432">
    <property type="entry name" value="DNA_mismatch_repair_MutS_C"/>
</dbReference>
<evidence type="ECO:0000259" key="9">
    <source>
        <dbReference type="PROSITE" id="PS50828"/>
    </source>
</evidence>
<dbReference type="GO" id="GO:0140664">
    <property type="term" value="F:ATP-dependent DNA damage sensor activity"/>
    <property type="evidence" value="ECO:0007669"/>
    <property type="project" value="InterPro"/>
</dbReference>
<dbReference type="EC" id="3.1.-.-" evidence="7"/>
<dbReference type="InterPro" id="IPR002625">
    <property type="entry name" value="Smr_dom"/>
</dbReference>
<comment type="function">
    <text evidence="7">Acts as a ribosome collision sensor, splitting the ribosome into its 2 subunits. Detects stalled/collided 70S ribosomes which it binds and splits by an ATP-hydrolysis driven conformational change. Acts upstream of the ribosome quality control system (RQC), a ribosome-associated complex that mediates the extraction of incompletely synthesized nascent chains from stalled ribosomes and their subsequent degradation. Probably generates substrates for RQC.</text>
</comment>
<evidence type="ECO:0000256" key="8">
    <source>
        <dbReference type="SAM" id="Coils"/>
    </source>
</evidence>
<name>A0A4Z0D5Y4_9FIRM</name>